<protein>
    <recommendedName>
        <fullName evidence="5">LTXXQ motif family protein</fullName>
    </recommendedName>
</protein>
<gene>
    <name evidence="3" type="ORF">GCM10011416_03690</name>
</gene>
<feature type="region of interest" description="Disordered" evidence="1">
    <location>
        <begin position="159"/>
        <end position="197"/>
    </location>
</feature>
<dbReference type="Proteomes" id="UP000633278">
    <property type="component" value="Unassembled WGS sequence"/>
</dbReference>
<reference evidence="3" key="1">
    <citation type="journal article" date="2014" name="Int. J. Syst. Evol. Microbiol.">
        <title>Complete genome sequence of Corynebacterium casei LMG S-19264T (=DSM 44701T), isolated from a smear-ripened cheese.</title>
        <authorList>
            <consortium name="US DOE Joint Genome Institute (JGI-PGF)"/>
            <person name="Walter F."/>
            <person name="Albersmeier A."/>
            <person name="Kalinowski J."/>
            <person name="Ruckert C."/>
        </authorList>
    </citation>
    <scope>NUCLEOTIDE SEQUENCE</scope>
    <source>
        <strain evidence="3">CGMCC 1.15763</strain>
    </source>
</reference>
<evidence type="ECO:0000313" key="4">
    <source>
        <dbReference type="Proteomes" id="UP000633278"/>
    </source>
</evidence>
<organism evidence="3 4">
    <name type="scientific">Polaribacter pacificus</name>
    <dbReference type="NCBI Taxonomy" id="1775173"/>
    <lineage>
        <taxon>Bacteria</taxon>
        <taxon>Pseudomonadati</taxon>
        <taxon>Bacteroidota</taxon>
        <taxon>Flavobacteriia</taxon>
        <taxon>Flavobacteriales</taxon>
        <taxon>Flavobacteriaceae</taxon>
    </lineage>
</organism>
<accession>A0A917HTY0</accession>
<feature type="chain" id="PRO_5037917986" description="LTXXQ motif family protein" evidence="2">
    <location>
        <begin position="21"/>
        <end position="197"/>
    </location>
</feature>
<dbReference type="EMBL" id="BMJW01000001">
    <property type="protein sequence ID" value="GGG90381.1"/>
    <property type="molecule type" value="Genomic_DNA"/>
</dbReference>
<dbReference type="AlphaFoldDB" id="A0A917HTY0"/>
<evidence type="ECO:0000256" key="1">
    <source>
        <dbReference type="SAM" id="MobiDB-lite"/>
    </source>
</evidence>
<feature type="signal peptide" evidence="2">
    <location>
        <begin position="1"/>
        <end position="20"/>
    </location>
</feature>
<sequence>MKNIASILVVLLAFSFTAEAQRSNRARMGSNMSPEQSSTLTAKKMALQLDLSKDQINKVAKLFEEKAKQRAEAAHERAKKVADTRIKIAKIKKDSKDNADFKKRVVAEVKDGKMQRRGTARGRSGADFNSKNKALDAQLDFKAKIKKILTPVQYEKFQKLSKTRVKKAKGKMTKKRMAKGKSSKNKKSSPKRTRRAR</sequence>
<evidence type="ECO:0008006" key="5">
    <source>
        <dbReference type="Google" id="ProtNLM"/>
    </source>
</evidence>
<evidence type="ECO:0000313" key="3">
    <source>
        <dbReference type="EMBL" id="GGG90381.1"/>
    </source>
</evidence>
<keyword evidence="4" id="KW-1185">Reference proteome</keyword>
<name>A0A917HTY0_9FLAO</name>
<proteinExistence type="predicted"/>
<dbReference type="RefSeq" id="WP_188597567.1">
    <property type="nucleotide sequence ID" value="NZ_BMJW01000001.1"/>
</dbReference>
<evidence type="ECO:0000256" key="2">
    <source>
        <dbReference type="SAM" id="SignalP"/>
    </source>
</evidence>
<comment type="caution">
    <text evidence="3">The sequence shown here is derived from an EMBL/GenBank/DDBJ whole genome shotgun (WGS) entry which is preliminary data.</text>
</comment>
<keyword evidence="2" id="KW-0732">Signal</keyword>
<reference evidence="3" key="2">
    <citation type="submission" date="2020-09" db="EMBL/GenBank/DDBJ databases">
        <authorList>
            <person name="Sun Q."/>
            <person name="Zhou Y."/>
        </authorList>
    </citation>
    <scope>NUCLEOTIDE SEQUENCE</scope>
    <source>
        <strain evidence="3">CGMCC 1.15763</strain>
    </source>
</reference>
<dbReference type="Gene3D" id="1.20.120.1490">
    <property type="match status" value="1"/>
</dbReference>